<gene>
    <name evidence="1" type="ORF">SAMN02949497_0562</name>
</gene>
<dbReference type="STRING" id="1760988.SAMN02949497_0562"/>
<keyword evidence="2" id="KW-1185">Reference proteome</keyword>
<name>A0A1Y6CZU9_9GAMM</name>
<dbReference type="EMBL" id="FXAM01000001">
    <property type="protein sequence ID" value="SMF93285.1"/>
    <property type="molecule type" value="Genomic_DNA"/>
</dbReference>
<reference evidence="1 2" key="1">
    <citation type="submission" date="2016-12" db="EMBL/GenBank/DDBJ databases">
        <authorList>
            <person name="Song W.-J."/>
            <person name="Kurnit D.M."/>
        </authorList>
    </citation>
    <scope>NUCLEOTIDE SEQUENCE [LARGE SCALE GENOMIC DNA]</scope>
    <source>
        <strain evidence="1 2">175</strain>
    </source>
</reference>
<dbReference type="RefSeq" id="WP_085209733.1">
    <property type="nucleotide sequence ID" value="NZ_FXAM01000001.1"/>
</dbReference>
<evidence type="ECO:0000313" key="1">
    <source>
        <dbReference type="EMBL" id="SMF93285.1"/>
    </source>
</evidence>
<protein>
    <submittedName>
        <fullName evidence="1">Uncharacterized protein</fullName>
    </submittedName>
</protein>
<sequence>MQVQRQILEATSRRVVIELPESFINHRVEIIALTLDEAGSAPSLPRRRPHPDIAGKSKTLGDIVAPVCLAHAE</sequence>
<organism evidence="1 2">
    <name type="scientific">Methylomagnum ishizawai</name>
    <dbReference type="NCBI Taxonomy" id="1760988"/>
    <lineage>
        <taxon>Bacteria</taxon>
        <taxon>Pseudomonadati</taxon>
        <taxon>Pseudomonadota</taxon>
        <taxon>Gammaproteobacteria</taxon>
        <taxon>Methylococcales</taxon>
        <taxon>Methylococcaceae</taxon>
        <taxon>Methylomagnum</taxon>
    </lineage>
</organism>
<evidence type="ECO:0000313" key="2">
    <source>
        <dbReference type="Proteomes" id="UP000192923"/>
    </source>
</evidence>
<proteinExistence type="predicted"/>
<dbReference type="OrthoDB" id="7062970at2"/>
<dbReference type="AlphaFoldDB" id="A0A1Y6CZU9"/>
<accession>A0A1Y6CZU9</accession>
<dbReference type="Proteomes" id="UP000192923">
    <property type="component" value="Unassembled WGS sequence"/>
</dbReference>